<proteinExistence type="predicted"/>
<feature type="compositionally biased region" description="Polar residues" evidence="1">
    <location>
        <begin position="32"/>
        <end position="44"/>
    </location>
</feature>
<evidence type="ECO:0000256" key="1">
    <source>
        <dbReference type="SAM" id="MobiDB-lite"/>
    </source>
</evidence>
<name>R7U301_CAPTE</name>
<evidence type="ECO:0000313" key="3">
    <source>
        <dbReference type="EnsemblMetazoa" id="CapteP216176"/>
    </source>
</evidence>
<reference evidence="3" key="3">
    <citation type="submission" date="2015-06" db="UniProtKB">
        <authorList>
            <consortium name="EnsemblMetazoa"/>
        </authorList>
    </citation>
    <scope>IDENTIFICATION</scope>
</reference>
<dbReference type="EMBL" id="AMQN01026107">
    <property type="status" value="NOT_ANNOTATED_CDS"/>
    <property type="molecule type" value="Genomic_DNA"/>
</dbReference>
<dbReference type="EMBL" id="AMQN01026108">
    <property type="status" value="NOT_ANNOTATED_CDS"/>
    <property type="molecule type" value="Genomic_DNA"/>
</dbReference>
<feature type="region of interest" description="Disordered" evidence="1">
    <location>
        <begin position="86"/>
        <end position="130"/>
    </location>
</feature>
<sequence>MSQNNVKNKGDTTRERECDGVLRLHPIRSDDTGATATQHGQKASGSAARIATNVRNTGSAPCGEILFPIEEKVASLIGKHAIEDTELPKKQVPDPTMLGFADARKGQHKRSQKDNGSSCPLFKPHQEEDY</sequence>
<feature type="region of interest" description="Disordered" evidence="1">
    <location>
        <begin position="1"/>
        <end position="48"/>
    </location>
</feature>
<dbReference type="EnsemblMetazoa" id="CapteT216176">
    <property type="protein sequence ID" value="CapteP216176"/>
    <property type="gene ID" value="CapteG216176"/>
</dbReference>
<dbReference type="AlphaFoldDB" id="R7U301"/>
<evidence type="ECO:0000313" key="4">
    <source>
        <dbReference type="Proteomes" id="UP000014760"/>
    </source>
</evidence>
<organism evidence="2">
    <name type="scientific">Capitella teleta</name>
    <name type="common">Polychaete worm</name>
    <dbReference type="NCBI Taxonomy" id="283909"/>
    <lineage>
        <taxon>Eukaryota</taxon>
        <taxon>Metazoa</taxon>
        <taxon>Spiralia</taxon>
        <taxon>Lophotrochozoa</taxon>
        <taxon>Annelida</taxon>
        <taxon>Polychaeta</taxon>
        <taxon>Sedentaria</taxon>
        <taxon>Scolecida</taxon>
        <taxon>Capitellidae</taxon>
        <taxon>Capitella</taxon>
    </lineage>
</organism>
<feature type="compositionally biased region" description="Basic and acidic residues" evidence="1">
    <location>
        <begin position="8"/>
        <end position="31"/>
    </location>
</feature>
<dbReference type="Proteomes" id="UP000014760">
    <property type="component" value="Unassembled WGS sequence"/>
</dbReference>
<evidence type="ECO:0000313" key="2">
    <source>
        <dbReference type="EMBL" id="ELU00461.1"/>
    </source>
</evidence>
<reference evidence="4" key="1">
    <citation type="submission" date="2012-12" db="EMBL/GenBank/DDBJ databases">
        <authorList>
            <person name="Hellsten U."/>
            <person name="Grimwood J."/>
            <person name="Chapman J.A."/>
            <person name="Shapiro H."/>
            <person name="Aerts A."/>
            <person name="Otillar R.P."/>
            <person name="Terry A.Y."/>
            <person name="Boore J.L."/>
            <person name="Simakov O."/>
            <person name="Marletaz F."/>
            <person name="Cho S.-J."/>
            <person name="Edsinger-Gonzales E."/>
            <person name="Havlak P."/>
            <person name="Kuo D.-H."/>
            <person name="Larsson T."/>
            <person name="Lv J."/>
            <person name="Arendt D."/>
            <person name="Savage R."/>
            <person name="Osoegawa K."/>
            <person name="de Jong P."/>
            <person name="Lindberg D.R."/>
            <person name="Seaver E.C."/>
            <person name="Weisblat D.A."/>
            <person name="Putnam N.H."/>
            <person name="Grigoriev I.V."/>
            <person name="Rokhsar D.S."/>
        </authorList>
    </citation>
    <scope>NUCLEOTIDE SEQUENCE</scope>
    <source>
        <strain evidence="4">I ESC-2004</strain>
    </source>
</reference>
<protein>
    <submittedName>
        <fullName evidence="2 3">Uncharacterized protein</fullName>
    </submittedName>
</protein>
<keyword evidence="4" id="KW-1185">Reference proteome</keyword>
<dbReference type="EMBL" id="KB305989">
    <property type="protein sequence ID" value="ELU00461.1"/>
    <property type="molecule type" value="Genomic_DNA"/>
</dbReference>
<accession>R7U301</accession>
<dbReference type="HOGENOM" id="CLU_1940102_0_0_1"/>
<reference evidence="2 4" key="2">
    <citation type="journal article" date="2013" name="Nature">
        <title>Insights into bilaterian evolution from three spiralian genomes.</title>
        <authorList>
            <person name="Simakov O."/>
            <person name="Marletaz F."/>
            <person name="Cho S.J."/>
            <person name="Edsinger-Gonzales E."/>
            <person name="Havlak P."/>
            <person name="Hellsten U."/>
            <person name="Kuo D.H."/>
            <person name="Larsson T."/>
            <person name="Lv J."/>
            <person name="Arendt D."/>
            <person name="Savage R."/>
            <person name="Osoegawa K."/>
            <person name="de Jong P."/>
            <person name="Grimwood J."/>
            <person name="Chapman J.A."/>
            <person name="Shapiro H."/>
            <person name="Aerts A."/>
            <person name="Otillar R.P."/>
            <person name="Terry A.Y."/>
            <person name="Boore J.L."/>
            <person name="Grigoriev I.V."/>
            <person name="Lindberg D.R."/>
            <person name="Seaver E.C."/>
            <person name="Weisblat D.A."/>
            <person name="Putnam N.H."/>
            <person name="Rokhsar D.S."/>
        </authorList>
    </citation>
    <scope>NUCLEOTIDE SEQUENCE</scope>
    <source>
        <strain evidence="2 4">I ESC-2004</strain>
    </source>
</reference>
<gene>
    <name evidence="2" type="ORF">CAPTEDRAFT_216176</name>
</gene>